<evidence type="ECO:0000313" key="2">
    <source>
        <dbReference type="EMBL" id="UUT35214.1"/>
    </source>
</evidence>
<keyword evidence="1" id="KW-0472">Membrane</keyword>
<keyword evidence="1" id="KW-1133">Transmembrane helix</keyword>
<dbReference type="EMBL" id="CP091139">
    <property type="protein sequence ID" value="UUT35214.1"/>
    <property type="molecule type" value="Genomic_DNA"/>
</dbReference>
<feature type="transmembrane region" description="Helical" evidence="1">
    <location>
        <begin position="25"/>
        <end position="45"/>
    </location>
</feature>
<sequence>MITALATAAAPAVHAAHWGGPFFGPWFLLIPLFWILVFVVLFAVFGRRWRRRAMEGGYGPYGRMNPSRQAETTLAERYAQGDIDEVEYRKRLEVLRANAPVPPGH</sequence>
<reference evidence="2" key="1">
    <citation type="submission" date="2022-01" db="EMBL/GenBank/DDBJ databases">
        <title>Microbacterium eymi and Microbacterium rhizovicinus sp. nov., isolated from the rhizospheric soil of Elymus tsukushiensis, a plant native to the Dokdo Islands, Republic of Korea.</title>
        <authorList>
            <person name="Hwang Y.J."/>
        </authorList>
    </citation>
    <scope>NUCLEOTIDE SEQUENCE</scope>
    <source>
        <strain evidence="2">KUDC0405</strain>
    </source>
</reference>
<name>A0ABY5NJA6_9MICO</name>
<keyword evidence="3" id="KW-1185">Reference proteome</keyword>
<accession>A0ABY5NJA6</accession>
<evidence type="ECO:0000256" key="1">
    <source>
        <dbReference type="SAM" id="Phobius"/>
    </source>
</evidence>
<dbReference type="Proteomes" id="UP001054811">
    <property type="component" value="Chromosome"/>
</dbReference>
<organism evidence="2 3">
    <name type="scientific">Microbacterium elymi</name>
    <dbReference type="NCBI Taxonomy" id="2909587"/>
    <lineage>
        <taxon>Bacteria</taxon>
        <taxon>Bacillati</taxon>
        <taxon>Actinomycetota</taxon>
        <taxon>Actinomycetes</taxon>
        <taxon>Micrococcales</taxon>
        <taxon>Microbacteriaceae</taxon>
        <taxon>Microbacterium</taxon>
    </lineage>
</organism>
<proteinExistence type="predicted"/>
<protein>
    <recommendedName>
        <fullName evidence="4">SHOCT domain-containing protein</fullName>
    </recommendedName>
</protein>
<evidence type="ECO:0000313" key="3">
    <source>
        <dbReference type="Proteomes" id="UP001054811"/>
    </source>
</evidence>
<keyword evidence="1" id="KW-0812">Transmembrane</keyword>
<evidence type="ECO:0008006" key="4">
    <source>
        <dbReference type="Google" id="ProtNLM"/>
    </source>
</evidence>
<gene>
    <name evidence="2" type="ORF">L2X98_33910</name>
</gene>